<comment type="caution">
    <text evidence="1">The sequence shown here is derived from an EMBL/GenBank/DDBJ whole genome shotgun (WGS) entry which is preliminary data.</text>
</comment>
<gene>
    <name evidence="1" type="ORF">T4E_1376</name>
</gene>
<evidence type="ECO:0000313" key="2">
    <source>
        <dbReference type="Proteomes" id="UP000054815"/>
    </source>
</evidence>
<accession>A0A0V0YBV9</accession>
<sequence>MGTAWLTAFSDAECGTLVHNKINIDLNGYRKFNRHACTAVAMKDHNSTREGTHTVRSRCMNTSKKSFKPVNLCSNPIAVERVNELESILDEEPLLRVSGRLERVNFRDKACVTQRSPSYKTELKSDEIIGINTKHQH</sequence>
<organism evidence="1 2">
    <name type="scientific">Trichinella pseudospiralis</name>
    <name type="common">Parasitic roundworm</name>
    <dbReference type="NCBI Taxonomy" id="6337"/>
    <lineage>
        <taxon>Eukaryota</taxon>
        <taxon>Metazoa</taxon>
        <taxon>Ecdysozoa</taxon>
        <taxon>Nematoda</taxon>
        <taxon>Enoplea</taxon>
        <taxon>Dorylaimia</taxon>
        <taxon>Trichinellida</taxon>
        <taxon>Trichinellidae</taxon>
        <taxon>Trichinella</taxon>
    </lineage>
</organism>
<evidence type="ECO:0000313" key="1">
    <source>
        <dbReference type="EMBL" id="KRX97458.1"/>
    </source>
</evidence>
<dbReference type="EMBL" id="JYDU01000032">
    <property type="protein sequence ID" value="KRX97458.1"/>
    <property type="molecule type" value="Genomic_DNA"/>
</dbReference>
<dbReference type="AlphaFoldDB" id="A0A0V0YBV9"/>
<proteinExistence type="predicted"/>
<name>A0A0V0YBV9_TRIPS</name>
<protein>
    <submittedName>
        <fullName evidence="1">Uncharacterized protein</fullName>
    </submittedName>
</protein>
<dbReference type="Proteomes" id="UP000054815">
    <property type="component" value="Unassembled WGS sequence"/>
</dbReference>
<reference evidence="1 2" key="1">
    <citation type="submission" date="2015-01" db="EMBL/GenBank/DDBJ databases">
        <title>Evolution of Trichinella species and genotypes.</title>
        <authorList>
            <person name="Korhonen P.K."/>
            <person name="Edoardo P."/>
            <person name="Giuseppe L.R."/>
            <person name="Gasser R.B."/>
        </authorList>
    </citation>
    <scope>NUCLEOTIDE SEQUENCE [LARGE SCALE GENOMIC DNA]</scope>
    <source>
        <strain evidence="1">ISS141</strain>
    </source>
</reference>